<dbReference type="CDD" id="cd00161">
    <property type="entry name" value="beta-trefoil_Ricin-like"/>
    <property type="match status" value="1"/>
</dbReference>
<dbReference type="RefSeq" id="WP_234800555.1">
    <property type="nucleotide sequence ID" value="NZ_CP015136.1"/>
</dbReference>
<protein>
    <submittedName>
        <fullName evidence="10">Intracellular endo-alpha-(1-&gt;5)-L-arabinanase</fullName>
        <ecNumber evidence="10">3.2.1.99</ecNumber>
    </submittedName>
</protein>
<dbReference type="GO" id="GO:0005975">
    <property type="term" value="P:carbohydrate metabolic process"/>
    <property type="evidence" value="ECO:0007669"/>
    <property type="project" value="InterPro"/>
</dbReference>
<evidence type="ECO:0000256" key="6">
    <source>
        <dbReference type="PIRSR" id="PIRSR606710-2"/>
    </source>
</evidence>
<dbReference type="Pfam" id="PF04616">
    <property type="entry name" value="Glyco_hydro_43"/>
    <property type="match status" value="1"/>
</dbReference>
<dbReference type="Proteomes" id="UP000076079">
    <property type="component" value="Chromosome"/>
</dbReference>
<evidence type="ECO:0000313" key="10">
    <source>
        <dbReference type="EMBL" id="AMY11942.1"/>
    </source>
</evidence>
<dbReference type="InterPro" id="IPR023296">
    <property type="entry name" value="Glyco_hydro_beta-prop_sf"/>
</dbReference>
<comment type="similarity">
    <text evidence="2 7">Belongs to the glycosyl hydrolase 43 family.</text>
</comment>
<dbReference type="Gene3D" id="2.80.10.50">
    <property type="match status" value="1"/>
</dbReference>
<evidence type="ECO:0000313" key="11">
    <source>
        <dbReference type="Proteomes" id="UP000076079"/>
    </source>
</evidence>
<reference evidence="11" key="2">
    <citation type="submission" date="2016-04" db="EMBL/GenBank/DDBJ databases">
        <title>First Complete Genome Sequence of a Subdivision 6 Acidobacterium.</title>
        <authorList>
            <person name="Huang S."/>
            <person name="Vieira S."/>
            <person name="Bunk B."/>
            <person name="Riedel T."/>
            <person name="Sproeer C."/>
            <person name="Overmann J."/>
        </authorList>
    </citation>
    <scope>NUCLEOTIDE SEQUENCE [LARGE SCALE GENOMIC DNA]</scope>
    <source>
        <strain evidence="11">DSM 100886 HEG_-6_39</strain>
    </source>
</reference>
<reference evidence="10 11" key="1">
    <citation type="journal article" date="2016" name="Genome Announc.">
        <title>First Complete Genome Sequence of a Subdivision 6 Acidobacterium Strain.</title>
        <authorList>
            <person name="Huang S."/>
            <person name="Vieira S."/>
            <person name="Bunk B."/>
            <person name="Riedel T."/>
            <person name="Sproer C."/>
            <person name="Overmann J."/>
        </authorList>
    </citation>
    <scope>NUCLEOTIDE SEQUENCE [LARGE SCALE GENOMIC DNA]</scope>
    <source>
        <strain evidence="11">DSM 100886 HEG_-6_39</strain>
    </source>
</reference>
<dbReference type="EC" id="3.2.1.99" evidence="10"/>
<dbReference type="KEGG" id="abac:LuPra_05212"/>
<dbReference type="AlphaFoldDB" id="A0A143PTM7"/>
<evidence type="ECO:0000256" key="1">
    <source>
        <dbReference type="ARBA" id="ARBA00004834"/>
    </source>
</evidence>
<evidence type="ECO:0000256" key="8">
    <source>
        <dbReference type="SAM" id="MobiDB-lite"/>
    </source>
</evidence>
<evidence type="ECO:0000256" key="2">
    <source>
        <dbReference type="ARBA" id="ARBA00009865"/>
    </source>
</evidence>
<proteinExistence type="inferred from homology"/>
<feature type="active site" description="Proton donor" evidence="5">
    <location>
        <position position="199"/>
    </location>
</feature>
<dbReference type="STRING" id="1855912.LuPra_05212"/>
<organism evidence="10 11">
    <name type="scientific">Luteitalea pratensis</name>
    <dbReference type="NCBI Taxonomy" id="1855912"/>
    <lineage>
        <taxon>Bacteria</taxon>
        <taxon>Pseudomonadati</taxon>
        <taxon>Acidobacteriota</taxon>
        <taxon>Vicinamibacteria</taxon>
        <taxon>Vicinamibacterales</taxon>
        <taxon>Vicinamibacteraceae</taxon>
        <taxon>Luteitalea</taxon>
    </lineage>
</organism>
<evidence type="ECO:0000256" key="9">
    <source>
        <dbReference type="SAM" id="SignalP"/>
    </source>
</evidence>
<feature type="active site" description="Proton acceptor" evidence="5">
    <location>
        <position position="28"/>
    </location>
</feature>
<evidence type="ECO:0000256" key="3">
    <source>
        <dbReference type="ARBA" id="ARBA00022801"/>
    </source>
</evidence>
<dbReference type="InterPro" id="IPR035992">
    <property type="entry name" value="Ricin_B-like_lectins"/>
</dbReference>
<dbReference type="CDD" id="cd08998">
    <property type="entry name" value="GH43_Arb43a-like"/>
    <property type="match status" value="1"/>
</dbReference>
<dbReference type="SUPFAM" id="SSF75005">
    <property type="entry name" value="Arabinanase/levansucrase/invertase"/>
    <property type="match status" value="1"/>
</dbReference>
<feature type="site" description="Important for catalytic activity, responsible for pKa modulation of the active site Glu and correct orientation of both the proton donor and substrate" evidence="6">
    <location>
        <position position="149"/>
    </location>
</feature>
<sequence length="499" mass="53496" precursor="true">MNRWIATASMLLIVWPVLAVDGEPGMHDPSTVMQADGKFYVYGTGVGLPAYVSDDGWTWRRAGQVMQAVPGGRPGTEVLAKGGNNTWAPDIIRSGDRYFLYYSAPGTQPKSAIGLLVGKTLDPASPDYKWEDAGPVVWSDGVEDCNAIDPGVFRDPMNETLWLTYGSYFGYIRLVQLDPKTGKRLHPARPPVNVAINSEASILIFRDGWYYLLVTHGSCCAGANSSYNIRMGRARKVTGPFLDNMGIDMLRGGGKLFAGSTGRHIGPGHFGLLDLGAGVEKFSLHYEADLERGGISVLDIRPLLWRDEWPVAGDNFTAGTYQIESARTGTVLEMAVQGVPVGGPRPRGPGGPGSRSAAPPPPPIAAQDPAQVSGTWPADAVGVRMGPHMVQAQQKWSIEPAPNAGGYPGAPFFKIAIAGTDRVLAATAGAELTVLPAFTGTPEQLWRLDQLGDGTYRLMPKMVAGTTEPLALSAIGSSTPTLARFRPDSDRQRWRIKAP</sequence>
<dbReference type="Gene3D" id="2.115.10.20">
    <property type="entry name" value="Glycosyl hydrolase domain, family 43"/>
    <property type="match status" value="1"/>
</dbReference>
<dbReference type="SUPFAM" id="SSF50370">
    <property type="entry name" value="Ricin B-like lectins"/>
    <property type="match status" value="1"/>
</dbReference>
<dbReference type="PANTHER" id="PTHR43301:SF3">
    <property type="entry name" value="ARABINAN ENDO-1,5-ALPHA-L-ARABINOSIDASE A-RELATED"/>
    <property type="match status" value="1"/>
</dbReference>
<comment type="pathway">
    <text evidence="1">Glycan metabolism; L-arabinan degradation.</text>
</comment>
<accession>A0A143PTM7</accession>
<keyword evidence="9" id="KW-0732">Signal</keyword>
<keyword evidence="11" id="KW-1185">Reference proteome</keyword>
<evidence type="ECO:0000256" key="5">
    <source>
        <dbReference type="PIRSR" id="PIRSR606710-1"/>
    </source>
</evidence>
<name>A0A143PTM7_LUTPR</name>
<feature type="region of interest" description="Disordered" evidence="8">
    <location>
        <begin position="339"/>
        <end position="371"/>
    </location>
</feature>
<dbReference type="InterPro" id="IPR050727">
    <property type="entry name" value="GH43_arabinanases"/>
</dbReference>
<dbReference type="EMBL" id="CP015136">
    <property type="protein sequence ID" value="AMY11942.1"/>
    <property type="molecule type" value="Genomic_DNA"/>
</dbReference>
<evidence type="ECO:0000256" key="7">
    <source>
        <dbReference type="RuleBase" id="RU361187"/>
    </source>
</evidence>
<keyword evidence="4 7" id="KW-0326">Glycosidase</keyword>
<dbReference type="InterPro" id="IPR006710">
    <property type="entry name" value="Glyco_hydro_43"/>
</dbReference>
<dbReference type="GO" id="GO:0046558">
    <property type="term" value="F:arabinan endo-1,5-alpha-L-arabinosidase activity"/>
    <property type="evidence" value="ECO:0007669"/>
    <property type="project" value="UniProtKB-EC"/>
</dbReference>
<feature type="chain" id="PRO_5007511933" evidence="9">
    <location>
        <begin position="20"/>
        <end position="499"/>
    </location>
</feature>
<feature type="signal peptide" evidence="9">
    <location>
        <begin position="1"/>
        <end position="19"/>
    </location>
</feature>
<evidence type="ECO:0000256" key="4">
    <source>
        <dbReference type="ARBA" id="ARBA00023295"/>
    </source>
</evidence>
<keyword evidence="3 7" id="KW-0378">Hydrolase</keyword>
<gene>
    <name evidence="10" type="primary">abn-ts_2</name>
    <name evidence="10" type="ORF">LuPra_05212</name>
</gene>
<dbReference type="PANTHER" id="PTHR43301">
    <property type="entry name" value="ARABINAN ENDO-1,5-ALPHA-L-ARABINOSIDASE"/>
    <property type="match status" value="1"/>
</dbReference>